<dbReference type="EMBL" id="VCKY01000214">
    <property type="protein sequence ID" value="TMR09846.1"/>
    <property type="molecule type" value="Genomic_DNA"/>
</dbReference>
<keyword evidence="2" id="KW-1185">Reference proteome</keyword>
<gene>
    <name evidence="1" type="ORF">ETD86_41885</name>
</gene>
<sequence length="333" mass="37560">MTRYSVAAYGLKVAPFRQNKKFLNLGDMDGRGLDLLHLIHGFLKSIQTSAIIEEQFGHYLSTENITIQGRSISFGAEYGRFGFEGAVKNVRTNRRTHRFGVDESAVVHVRNMIIVPPSSNTALLLAERCSGRGAASIFLRHLTKAFRKRFHDEGLILHKEGLTEEAAWKRFMERARLTQIKVVRYSRNHDLADAITGIGETHIGRLEYTVKPLRSSGLARQLISPLMDRSLKPETQILGLRDEVEADEIRLQLTDGDQQREIVLGKDGLPTLVYPIKTSNEDRPPDEAVYDYMTELALTLAQSLELGLPSNWKLGSWTKQAKAVQMEAVRDEC</sequence>
<evidence type="ECO:0000313" key="2">
    <source>
        <dbReference type="Proteomes" id="UP000309128"/>
    </source>
</evidence>
<organism evidence="1 2">
    <name type="scientific">Nonomuraea turkmeniaca</name>
    <dbReference type="NCBI Taxonomy" id="103838"/>
    <lineage>
        <taxon>Bacteria</taxon>
        <taxon>Bacillati</taxon>
        <taxon>Actinomycetota</taxon>
        <taxon>Actinomycetes</taxon>
        <taxon>Streptosporangiales</taxon>
        <taxon>Streptosporangiaceae</taxon>
        <taxon>Nonomuraea</taxon>
    </lineage>
</organism>
<dbReference type="OrthoDB" id="5186374at2"/>
<accession>A0A5S4F198</accession>
<reference evidence="1 2" key="1">
    <citation type="submission" date="2019-05" db="EMBL/GenBank/DDBJ databases">
        <title>Draft genome sequence of Nonomuraea turkmeniaca DSM 43926.</title>
        <authorList>
            <person name="Saricaoglu S."/>
            <person name="Isik K."/>
        </authorList>
    </citation>
    <scope>NUCLEOTIDE SEQUENCE [LARGE SCALE GENOMIC DNA]</scope>
    <source>
        <strain evidence="1 2">DSM 43926</strain>
    </source>
</reference>
<dbReference type="AlphaFoldDB" id="A0A5S4F198"/>
<proteinExistence type="predicted"/>
<dbReference type="Proteomes" id="UP000309128">
    <property type="component" value="Unassembled WGS sequence"/>
</dbReference>
<comment type="caution">
    <text evidence="1">The sequence shown here is derived from an EMBL/GenBank/DDBJ whole genome shotgun (WGS) entry which is preliminary data.</text>
</comment>
<protein>
    <submittedName>
        <fullName evidence="1">Uncharacterized protein</fullName>
    </submittedName>
</protein>
<evidence type="ECO:0000313" key="1">
    <source>
        <dbReference type="EMBL" id="TMR09846.1"/>
    </source>
</evidence>
<dbReference type="RefSeq" id="WP_138672185.1">
    <property type="nucleotide sequence ID" value="NZ_VCKY01000214.1"/>
</dbReference>
<name>A0A5S4F198_9ACTN</name>